<evidence type="ECO:0000256" key="2">
    <source>
        <dbReference type="ARBA" id="ARBA00022630"/>
    </source>
</evidence>
<dbReference type="SUPFAM" id="SSF54909">
    <property type="entry name" value="Dimeric alpha+beta barrel"/>
    <property type="match status" value="2"/>
</dbReference>
<evidence type="ECO:0000256" key="4">
    <source>
        <dbReference type="ARBA" id="ARBA00023002"/>
    </source>
</evidence>
<keyword evidence="3" id="KW-0274">FAD</keyword>
<comment type="caution">
    <text evidence="7">The sequence shown here is derived from an EMBL/GenBank/DDBJ whole genome shotgun (WGS) entry which is preliminary data.</text>
</comment>
<dbReference type="InterPro" id="IPR003953">
    <property type="entry name" value="FAD-dep_OxRdtase_2_FAD-bd"/>
</dbReference>
<evidence type="ECO:0000259" key="5">
    <source>
        <dbReference type="Pfam" id="PF00890"/>
    </source>
</evidence>
<protein>
    <submittedName>
        <fullName evidence="7">FAD-dependent oxidoreductase</fullName>
    </submittedName>
</protein>
<keyword evidence="4" id="KW-0560">Oxidoreductase</keyword>
<dbReference type="InterPro" id="IPR027477">
    <property type="entry name" value="Succ_DH/fumarate_Rdtase_cat_sf"/>
</dbReference>
<dbReference type="Gene3D" id="3.50.50.60">
    <property type="entry name" value="FAD/NAD(P)-binding domain"/>
    <property type="match status" value="2"/>
</dbReference>
<dbReference type="SUPFAM" id="SSF56425">
    <property type="entry name" value="Succinate dehydrogenase/fumarate reductase flavoprotein, catalytic domain"/>
    <property type="match status" value="1"/>
</dbReference>
<dbReference type="NCBIfam" id="NF004789">
    <property type="entry name" value="PRK06134.1"/>
    <property type="match status" value="1"/>
</dbReference>
<dbReference type="InterPro" id="IPR050315">
    <property type="entry name" value="FAD-oxidoreductase_2"/>
</dbReference>
<dbReference type="Proteomes" id="UP001431902">
    <property type="component" value="Unassembled WGS sequence"/>
</dbReference>
<dbReference type="Pfam" id="PF00890">
    <property type="entry name" value="FAD_binding_2"/>
    <property type="match status" value="1"/>
</dbReference>
<dbReference type="InterPro" id="IPR011008">
    <property type="entry name" value="Dimeric_a/b-barrel"/>
</dbReference>
<feature type="domain" description="FAD-dependent oxidoreductase 2 FAD-binding" evidence="5">
    <location>
        <begin position="26"/>
        <end position="569"/>
    </location>
</feature>
<dbReference type="InterPro" id="IPR012577">
    <property type="entry name" value="NIPSNAP"/>
</dbReference>
<dbReference type="InterPro" id="IPR036188">
    <property type="entry name" value="FAD/NAD-bd_sf"/>
</dbReference>
<proteinExistence type="predicted"/>
<dbReference type="EMBL" id="JASGBH010000003">
    <property type="protein sequence ID" value="MDI9233291.1"/>
    <property type="molecule type" value="Genomic_DNA"/>
</dbReference>
<evidence type="ECO:0000256" key="1">
    <source>
        <dbReference type="ARBA" id="ARBA00001974"/>
    </source>
</evidence>
<evidence type="ECO:0000256" key="3">
    <source>
        <dbReference type="ARBA" id="ARBA00022827"/>
    </source>
</evidence>
<evidence type="ECO:0000259" key="6">
    <source>
        <dbReference type="Pfam" id="PF07978"/>
    </source>
</evidence>
<dbReference type="Gene3D" id="3.30.70.100">
    <property type="match status" value="2"/>
</dbReference>
<evidence type="ECO:0000313" key="7">
    <source>
        <dbReference type="EMBL" id="MDI9233291.1"/>
    </source>
</evidence>
<organism evidence="7 8">
    <name type="scientific">Limnohabitans lacus</name>
    <dbReference type="NCBI Taxonomy" id="3045173"/>
    <lineage>
        <taxon>Bacteria</taxon>
        <taxon>Pseudomonadati</taxon>
        <taxon>Pseudomonadota</taxon>
        <taxon>Betaproteobacteria</taxon>
        <taxon>Burkholderiales</taxon>
        <taxon>Comamonadaceae</taxon>
        <taxon>Limnohabitans</taxon>
    </lineage>
</organism>
<keyword evidence="2" id="KW-0285">Flavoprotein</keyword>
<dbReference type="SUPFAM" id="SSF51905">
    <property type="entry name" value="FAD/NAD(P)-binding domain"/>
    <property type="match status" value="1"/>
</dbReference>
<dbReference type="Pfam" id="PF07978">
    <property type="entry name" value="NIPSNAP"/>
    <property type="match status" value="2"/>
</dbReference>
<accession>A0ABT6X588</accession>
<sequence>MAANRSTRCDVREPMNAARPSTEHCDLLVVGSGAGALSAAVTAAHLGLKVIVVEKEAQYGGTTAWSGGWMWVPRNPLAIEAGLVERIEKPLSYLRRELGEKFDESRALAFLNNGPRMVEFFRRHTALQFIDGNAIPDFHGHTIDAALGGRSICAAPFDARPLGDRLHDLKPPLHETTLWGMGIASGAELRHFLNALHKPASFWHVTKLVLRHWRDLLVHRRGTRLVNGNALIGGLAQSAFDQGVQIRVNSPAVRLLQSEGRVTGAVVQSPNGEVSIQARCGVVLATGGFPHDPARKLQLLPHAPTGHEHWSAGNRGNTGDGLRLGESAGGVVAGDLVQAAALAPVSLVPRPDGSMAHFPHLIERAKPGLIAVTAQGQRFANEANSYHDFMQDLLAATPAGHKPEAWLICDHLFLRYYGLGAVKPAPMPLGPWLKNGYLKRGQTLKELANACGIDAPALQATVQRYNALAQDGKDLDFGKGETPYNRIQGDAINATRRGLRNPCMGPIERGPFYAVKVVMGSLGTFAGLRVNDHAQVTDAHGLAIPGLYAGGNDLSSMMGGHYPAGGITLGPAMTFGFIAAHHAAGRDPPSTCEYPITHTSTDNSKAQTMYYELATMTLPFGSAGQAATNVQAFATAPEAQGELLGCWFTDIGVLNQMIVLRGFATLEALQAERERTQQSARPETGDGPWGPFGCGEIFQTLEQHSYKGFPWMKPVRPSAESGITGPVYEIRTYGIQTGGVQPTIDLWEQYVPARDKLSPCVVAMVALDGPLRFTNIWAYDSLNARSQIRGEAVAQGIWPPKGGPAHLSTNMVSTIAMPTAVSPLK</sequence>
<evidence type="ECO:0000313" key="8">
    <source>
        <dbReference type="Proteomes" id="UP001431902"/>
    </source>
</evidence>
<dbReference type="PANTHER" id="PTHR43400:SF10">
    <property type="entry name" value="3-OXOSTEROID 1-DEHYDROGENASE"/>
    <property type="match status" value="1"/>
</dbReference>
<comment type="cofactor">
    <cofactor evidence="1">
        <name>FAD</name>
        <dbReference type="ChEBI" id="CHEBI:57692"/>
    </cofactor>
</comment>
<reference evidence="7" key="1">
    <citation type="submission" date="2023-05" db="EMBL/GenBank/DDBJ databases">
        <title>Limnohabitans sp. strain HM2-2 Genome sequencing and assembly.</title>
        <authorList>
            <person name="Jung Y."/>
        </authorList>
    </citation>
    <scope>NUCLEOTIDE SEQUENCE</scope>
    <source>
        <strain evidence="7">HM2-2</strain>
    </source>
</reference>
<dbReference type="PANTHER" id="PTHR43400">
    <property type="entry name" value="FUMARATE REDUCTASE"/>
    <property type="match status" value="1"/>
</dbReference>
<keyword evidence="8" id="KW-1185">Reference proteome</keyword>
<name>A0ABT6X588_9BURK</name>
<feature type="domain" description="NIPSNAP" evidence="6">
    <location>
        <begin position="728"/>
        <end position="823"/>
    </location>
</feature>
<gene>
    <name evidence="7" type="ORF">QLQ16_05500</name>
</gene>
<feature type="domain" description="NIPSNAP" evidence="6">
    <location>
        <begin position="611"/>
        <end position="680"/>
    </location>
</feature>